<reference evidence="1 2" key="1">
    <citation type="journal article" date="2019" name="Sci. Rep.">
        <title>Orb-weaving spider Araneus ventricosus genome elucidates the spidroin gene catalogue.</title>
        <authorList>
            <person name="Kono N."/>
            <person name="Nakamura H."/>
            <person name="Ohtoshi R."/>
            <person name="Moran D.A.P."/>
            <person name="Shinohara A."/>
            <person name="Yoshida Y."/>
            <person name="Fujiwara M."/>
            <person name="Mori M."/>
            <person name="Tomita M."/>
            <person name="Arakawa K."/>
        </authorList>
    </citation>
    <scope>NUCLEOTIDE SEQUENCE [LARGE SCALE GENOMIC DNA]</scope>
</reference>
<proteinExistence type="predicted"/>
<evidence type="ECO:0000313" key="1">
    <source>
        <dbReference type="EMBL" id="GBL61940.1"/>
    </source>
</evidence>
<dbReference type="AlphaFoldDB" id="A0A4Y1ZPV9"/>
<evidence type="ECO:0000313" key="2">
    <source>
        <dbReference type="Proteomes" id="UP000499080"/>
    </source>
</evidence>
<comment type="caution">
    <text evidence="1">The sequence shown here is derived from an EMBL/GenBank/DDBJ whole genome shotgun (WGS) entry which is preliminary data.</text>
</comment>
<dbReference type="Proteomes" id="UP000499080">
    <property type="component" value="Unassembled WGS sequence"/>
</dbReference>
<organism evidence="1 2">
    <name type="scientific">Araneus ventricosus</name>
    <name type="common">Orbweaver spider</name>
    <name type="synonym">Epeira ventricosa</name>
    <dbReference type="NCBI Taxonomy" id="182803"/>
    <lineage>
        <taxon>Eukaryota</taxon>
        <taxon>Metazoa</taxon>
        <taxon>Ecdysozoa</taxon>
        <taxon>Arthropoda</taxon>
        <taxon>Chelicerata</taxon>
        <taxon>Arachnida</taxon>
        <taxon>Araneae</taxon>
        <taxon>Araneomorphae</taxon>
        <taxon>Entelegynae</taxon>
        <taxon>Araneoidea</taxon>
        <taxon>Araneidae</taxon>
        <taxon>Araneus</taxon>
    </lineage>
</organism>
<accession>A0A4Y1ZPV9</accession>
<protein>
    <submittedName>
        <fullName evidence="1">Uncharacterized protein</fullName>
    </submittedName>
</protein>
<keyword evidence="2" id="KW-1185">Reference proteome</keyword>
<gene>
    <name evidence="1" type="ORF">AVEN_57781_1</name>
</gene>
<dbReference type="EMBL" id="BGPR01152072">
    <property type="protein sequence ID" value="GBL61940.1"/>
    <property type="molecule type" value="Genomic_DNA"/>
</dbReference>
<name>A0A4Y1ZPV9_ARAVE</name>
<sequence length="111" mass="12266">MKILLQVAAPLNLNVNTMYVSQEENSNGVGFTPLKLFFLLEETNNTFIRASFATHIVVYDSTAKNQCKFCITKIEPSLGLESSVVRKKNVSEWTLIVTAATKLAVTSCSYA</sequence>